<dbReference type="GO" id="GO:0030395">
    <property type="term" value="F:lactose binding"/>
    <property type="evidence" value="ECO:0007669"/>
    <property type="project" value="TreeGrafter"/>
</dbReference>
<evidence type="ECO:0000256" key="2">
    <source>
        <dbReference type="ARBA" id="ARBA00022448"/>
    </source>
</evidence>
<accession>A0A4R7ZHB6</accession>
<comment type="caution">
    <text evidence="10">The sequence shown here is derived from an EMBL/GenBank/DDBJ whole genome shotgun (WGS) entry which is preliminary data.</text>
</comment>
<feature type="transmembrane region" description="Helical" evidence="8">
    <location>
        <begin position="75"/>
        <end position="92"/>
    </location>
</feature>
<evidence type="ECO:0000256" key="6">
    <source>
        <dbReference type="ARBA" id="ARBA00022989"/>
    </source>
</evidence>
<dbReference type="PANTHER" id="PTHR23522:SF10">
    <property type="entry name" value="3-PHENYLPROPIONIC ACID TRANSPORTER-RELATED"/>
    <property type="match status" value="1"/>
</dbReference>
<dbReference type="OrthoDB" id="1653456at2"/>
<evidence type="ECO:0000256" key="7">
    <source>
        <dbReference type="ARBA" id="ARBA00023136"/>
    </source>
</evidence>
<evidence type="ECO:0000313" key="11">
    <source>
        <dbReference type="Proteomes" id="UP000294743"/>
    </source>
</evidence>
<keyword evidence="7 8" id="KW-0472">Membrane</keyword>
<comment type="subcellular location">
    <subcellularLocation>
        <location evidence="1">Cell inner membrane</location>
        <topology evidence="1">Multi-pass membrane protein</topology>
    </subcellularLocation>
</comment>
<dbReference type="PANTHER" id="PTHR23522">
    <property type="entry name" value="BLL5896 PROTEIN"/>
    <property type="match status" value="1"/>
</dbReference>
<feature type="transmembrane region" description="Helical" evidence="8">
    <location>
        <begin position="135"/>
        <end position="154"/>
    </location>
</feature>
<evidence type="ECO:0000313" key="10">
    <source>
        <dbReference type="EMBL" id="TDW16456.1"/>
    </source>
</evidence>
<keyword evidence="6 8" id="KW-1133">Transmembrane helix</keyword>
<dbReference type="InterPro" id="IPR036259">
    <property type="entry name" value="MFS_trans_sf"/>
</dbReference>
<keyword evidence="11" id="KW-1185">Reference proteome</keyword>
<gene>
    <name evidence="10" type="ORF">EDD63_12313</name>
</gene>
<dbReference type="AlphaFoldDB" id="A0A4R7ZHB6"/>
<feature type="transmembrane region" description="Helical" evidence="8">
    <location>
        <begin position="357"/>
        <end position="378"/>
    </location>
</feature>
<evidence type="ECO:0000256" key="5">
    <source>
        <dbReference type="ARBA" id="ARBA00022692"/>
    </source>
</evidence>
<protein>
    <submittedName>
        <fullName evidence="10">PPP family 3-phenylpropionic acid transporter</fullName>
    </submittedName>
</protein>
<evidence type="ECO:0000256" key="4">
    <source>
        <dbReference type="ARBA" id="ARBA00022519"/>
    </source>
</evidence>
<dbReference type="GO" id="GO:0015528">
    <property type="term" value="F:lactose:proton symporter activity"/>
    <property type="evidence" value="ECO:0007669"/>
    <property type="project" value="TreeGrafter"/>
</dbReference>
<feature type="transmembrane region" description="Helical" evidence="8">
    <location>
        <begin position="270"/>
        <end position="288"/>
    </location>
</feature>
<dbReference type="InterPro" id="IPR024989">
    <property type="entry name" value="MFS_assoc_dom"/>
</dbReference>
<dbReference type="GO" id="GO:0005886">
    <property type="term" value="C:plasma membrane"/>
    <property type="evidence" value="ECO:0007669"/>
    <property type="project" value="UniProtKB-SubCell"/>
</dbReference>
<dbReference type="RefSeq" id="WP_134169869.1">
    <property type="nucleotide sequence ID" value="NZ_SODD01000023.1"/>
</dbReference>
<dbReference type="Proteomes" id="UP000294743">
    <property type="component" value="Unassembled WGS sequence"/>
</dbReference>
<dbReference type="PROSITE" id="PS50850">
    <property type="entry name" value="MFS"/>
    <property type="match status" value="1"/>
</dbReference>
<feature type="transmembrane region" description="Helical" evidence="8">
    <location>
        <begin position="9"/>
        <end position="31"/>
    </location>
</feature>
<evidence type="ECO:0000256" key="1">
    <source>
        <dbReference type="ARBA" id="ARBA00004429"/>
    </source>
</evidence>
<feature type="transmembrane region" description="Helical" evidence="8">
    <location>
        <begin position="238"/>
        <end position="258"/>
    </location>
</feature>
<sequence>MKHSLQIKYYAIQTVYWLVNLCTTAFIVPILQAQGFQSMHIGILLGVRALSNVVFQPLVVRILEVKRKNVSLNQLIILLLGCSILLTLIQMLDPSWMIMLLVFIGYGVFTFGISSFIDAMYVLYAHEGKQIQYPFARGLGSLSFSIGAYVFGLVSSLPLLLGAQLILMMVLIILVLIIEPIYQVAPAADDASIKNKQIIKEYPILLFFLIATTLSFIGKEMSGNFLVDAYSVVGGQTSDYGLGISIMAFVELPAALLFSRILKRVGITRLMLISFFFSSIRILILWLASDVLYLHVAQVFQMLGAGLFWAGNVQFVRYLLPAKYAVRAQTLIGICYLGIAGGLGSILSGWLVQQTNIVTLLGISFVFSLLGFMTYFYGMHTQEKV</sequence>
<name>A0A4R7ZHB6_9FIRM</name>
<feature type="transmembrane region" description="Helical" evidence="8">
    <location>
        <begin position="43"/>
        <end position="63"/>
    </location>
</feature>
<organism evidence="10 11">
    <name type="scientific">Breznakia blatticola</name>
    <dbReference type="NCBI Taxonomy" id="1754012"/>
    <lineage>
        <taxon>Bacteria</taxon>
        <taxon>Bacillati</taxon>
        <taxon>Bacillota</taxon>
        <taxon>Erysipelotrichia</taxon>
        <taxon>Erysipelotrichales</taxon>
        <taxon>Erysipelotrichaceae</taxon>
        <taxon>Breznakia</taxon>
    </lineage>
</organism>
<feature type="transmembrane region" description="Helical" evidence="8">
    <location>
        <begin position="98"/>
        <end position="123"/>
    </location>
</feature>
<dbReference type="SUPFAM" id="SSF103473">
    <property type="entry name" value="MFS general substrate transporter"/>
    <property type="match status" value="1"/>
</dbReference>
<keyword evidence="3" id="KW-1003">Cell membrane</keyword>
<keyword evidence="4" id="KW-0997">Cell inner membrane</keyword>
<feature type="transmembrane region" description="Helical" evidence="8">
    <location>
        <begin position="202"/>
        <end position="218"/>
    </location>
</feature>
<evidence type="ECO:0000259" key="9">
    <source>
        <dbReference type="PROSITE" id="PS50850"/>
    </source>
</evidence>
<dbReference type="EMBL" id="SODD01000023">
    <property type="protein sequence ID" value="TDW16456.1"/>
    <property type="molecule type" value="Genomic_DNA"/>
</dbReference>
<dbReference type="InterPro" id="IPR020846">
    <property type="entry name" value="MFS_dom"/>
</dbReference>
<feature type="transmembrane region" description="Helical" evidence="8">
    <location>
        <begin position="160"/>
        <end position="182"/>
    </location>
</feature>
<keyword evidence="5 8" id="KW-0812">Transmembrane</keyword>
<proteinExistence type="predicted"/>
<feature type="transmembrane region" description="Helical" evidence="8">
    <location>
        <begin position="300"/>
        <end position="319"/>
    </location>
</feature>
<reference evidence="10 11" key="1">
    <citation type="submission" date="2019-03" db="EMBL/GenBank/DDBJ databases">
        <title>Genomic Encyclopedia of Type Strains, Phase IV (KMG-IV): sequencing the most valuable type-strain genomes for metagenomic binning, comparative biology and taxonomic classification.</title>
        <authorList>
            <person name="Goeker M."/>
        </authorList>
    </citation>
    <scope>NUCLEOTIDE SEQUENCE [LARGE SCALE GENOMIC DNA]</scope>
    <source>
        <strain evidence="10 11">DSM 28867</strain>
    </source>
</reference>
<evidence type="ECO:0000256" key="3">
    <source>
        <dbReference type="ARBA" id="ARBA00022475"/>
    </source>
</evidence>
<feature type="transmembrane region" description="Helical" evidence="8">
    <location>
        <begin position="331"/>
        <end position="351"/>
    </location>
</feature>
<dbReference type="Gene3D" id="1.20.1250.20">
    <property type="entry name" value="MFS general substrate transporter like domains"/>
    <property type="match status" value="2"/>
</dbReference>
<dbReference type="Pfam" id="PF12832">
    <property type="entry name" value="MFS_1_like"/>
    <property type="match status" value="1"/>
</dbReference>
<evidence type="ECO:0000256" key="8">
    <source>
        <dbReference type="SAM" id="Phobius"/>
    </source>
</evidence>
<keyword evidence="2" id="KW-0813">Transport</keyword>
<feature type="domain" description="Major facilitator superfamily (MFS) profile" evidence="9">
    <location>
        <begin position="204"/>
        <end position="385"/>
    </location>
</feature>